<proteinExistence type="predicted"/>
<accession>A0A075H9Q5</accession>
<sequence length="122" mass="14469">MIRELIISFDYHSGKTVKKLRELELEKKNTEDKEKLNNLKKEIEILQSDYESKLKPVALEIAFNIDSQMEKMSEEEIFQKFQVKNADSSMVGECVYKICQKLERQPSHKAILEMMPERFRPN</sequence>
<evidence type="ECO:0000256" key="1">
    <source>
        <dbReference type="SAM" id="Coils"/>
    </source>
</evidence>
<evidence type="ECO:0000313" key="2">
    <source>
        <dbReference type="EMBL" id="AIF12709.1"/>
    </source>
</evidence>
<dbReference type="AlphaFoldDB" id="A0A075H9Q5"/>
<feature type="coiled-coil region" evidence="1">
    <location>
        <begin position="22"/>
        <end position="49"/>
    </location>
</feature>
<dbReference type="EMBL" id="KF900952">
    <property type="protein sequence ID" value="AIF12709.1"/>
    <property type="molecule type" value="Genomic_DNA"/>
</dbReference>
<reference evidence="2" key="1">
    <citation type="journal article" date="2014" name="Genome Biol. Evol.">
        <title>Pangenome evidence for extensive interdomain horizontal transfer affecting lineage core and shell genes in uncultured planktonic thaumarchaeota and euryarchaeota.</title>
        <authorList>
            <person name="Deschamps P."/>
            <person name="Zivanovic Y."/>
            <person name="Moreira D."/>
            <person name="Rodriguez-Valera F."/>
            <person name="Lopez-Garcia P."/>
        </authorList>
    </citation>
    <scope>NUCLEOTIDE SEQUENCE</scope>
</reference>
<protein>
    <submittedName>
        <fullName evidence="2">Uncharacterized protein</fullName>
    </submittedName>
</protein>
<name>A0A075H9Q5_9ARCH</name>
<organism evidence="2">
    <name type="scientific">uncultured marine thaumarchaeote KM3_57_B01</name>
    <dbReference type="NCBI Taxonomy" id="1456205"/>
    <lineage>
        <taxon>Archaea</taxon>
        <taxon>Nitrososphaerota</taxon>
        <taxon>environmental samples</taxon>
    </lineage>
</organism>
<keyword evidence="1" id="KW-0175">Coiled coil</keyword>